<accession>A0A7Y7QF09</accession>
<evidence type="ECO:0000256" key="2">
    <source>
        <dbReference type="ARBA" id="ARBA00022525"/>
    </source>
</evidence>
<dbReference type="InterPro" id="IPR053139">
    <property type="entry name" value="Surface_bspA-like"/>
</dbReference>
<feature type="region of interest" description="Disordered" evidence="5">
    <location>
        <begin position="2809"/>
        <end position="2874"/>
    </location>
</feature>
<keyword evidence="4" id="KW-0572">Peptidoglycan-anchor</keyword>
<dbReference type="Proteomes" id="UP000542889">
    <property type="component" value="Unassembled WGS sequence"/>
</dbReference>
<dbReference type="Pfam" id="PF19258">
    <property type="entry name" value="KxYKxGKxW_sig"/>
    <property type="match status" value="1"/>
</dbReference>
<dbReference type="PANTHER" id="PTHR45661:SF3">
    <property type="entry name" value="IG-LIKE DOMAIN-CONTAINING PROTEIN"/>
    <property type="match status" value="1"/>
</dbReference>
<evidence type="ECO:0000256" key="6">
    <source>
        <dbReference type="SAM" id="Phobius"/>
    </source>
</evidence>
<keyword evidence="6" id="KW-0472">Membrane</keyword>
<dbReference type="NCBIfam" id="TIGR03715">
    <property type="entry name" value="KxYKxGKxW"/>
    <property type="match status" value="1"/>
</dbReference>
<keyword evidence="2" id="KW-0964">Secreted</keyword>
<dbReference type="EMBL" id="JABXWP010000006">
    <property type="protein sequence ID" value="NVO87921.1"/>
    <property type="molecule type" value="Genomic_DNA"/>
</dbReference>
<evidence type="ECO:0000256" key="1">
    <source>
        <dbReference type="ARBA" id="ARBA00022512"/>
    </source>
</evidence>
<organism evidence="8 9">
    <name type="scientific">Lacticaseibacillus rhamnosus</name>
    <name type="common">Lactobacillus rhamnosus</name>
    <dbReference type="NCBI Taxonomy" id="47715"/>
    <lineage>
        <taxon>Bacteria</taxon>
        <taxon>Bacillati</taxon>
        <taxon>Bacillota</taxon>
        <taxon>Bacilli</taxon>
        <taxon>Lactobacillales</taxon>
        <taxon>Lactobacillaceae</taxon>
        <taxon>Lacticaseibacillus</taxon>
    </lineage>
</organism>
<feature type="compositionally biased region" description="Low complexity" evidence="5">
    <location>
        <begin position="69"/>
        <end position="93"/>
    </location>
</feature>
<gene>
    <name evidence="8" type="ORF">HWN39_05325</name>
</gene>
<protein>
    <submittedName>
        <fullName evidence="8">Leucine-rich repeat protein</fullName>
    </submittedName>
</protein>
<name>A0A7Y7QF09_LACRH</name>
<dbReference type="Pfam" id="PF00746">
    <property type="entry name" value="Gram_pos_anchor"/>
    <property type="match status" value="1"/>
</dbReference>
<dbReference type="PROSITE" id="PS50847">
    <property type="entry name" value="GRAM_POS_ANCHORING"/>
    <property type="match status" value="1"/>
</dbReference>
<sequence length="2903" mass="301802">MKFGSKRTVAALRTKQTVHVRFRMYKAKKRWLIAGTALLLMPALFQPGQEVHADSKSPQTTAVTSQSGATAETTAKTATGNTQPAGTTTQNTAAASSSAAVNAASSATQSSASSIASSAVASTGDSAASTSDATDSKSLATGSAAVKPQTVTQEDRSLASAAVQTTSAAASSAASSASSQASLAAQSATTTQANTQAPANATAAENTQTIGDYTYSLDTANGTATVTGRANANVTDINIGASVTYNGQTFKVTAINNGAFATLNNLGNVNVADTVTSIGENAFAYSQFTGNITIENAESLGKAAFAGIKAGSVTLKKTANISERAFYFANVKDITIADAKTIETQAFFGLTASSLKIDGQADISESAFESANIAGDVTVNNAQTIDKNAFASLKAQALTINGQTDIGEGAFIYAQITGSVNITGANTIGDNAFQFAKVTDAINVPDSVALGEKAFYQVYAASLSLNGAATTFGNQAFAMSRIGQVTINAATIDQQAFYHLYTDQLTFGDDVRVITDGAFQFIENTKELPQIDGKDNPENQITTLNLPANIKTITNAAFYVAKITTIAVAPASQLTTLGYQAFAFSTATSMNMPDSLEQIGDQAFYGGKLVKVAFGPKLQSIGNLAFAEFGPLTNVDFTRAAALETIGDSAFAYNTINNAIVFPAKLHTIGNAAFVGNRIPALTLNSGLQTIGDTAFGYNQIQNELVVPDSVTDIGKYAFVYNSISNLTLGNGLKTIGQEAFEANVILNALTIPSSVTTIGAKAFNVNLMPKVIIAGTPVIGKEAFSTNRITVLQASTAQPATPDALNQSADAYTDSAHVSLSDFFDVAISGVTHQDIVVSNIKGSNGVKVTFDTASKSFKMPAQTQGFSFDWSLKGNDGVTYTGHYNIHLDDPVIRAHDISLFTGQVWKPELNFIDAVKQDGTSVPLSELTWTVTDENGKIVAEKDKDGIVTGDVDNTQPTTYTVTYTYGAESASAKIYYNQRLAASYALVGTQTATATGQPITVDTKLFSLSLGEGFDAGTLQLSDLNFFDANGNQVAADALTATGVYTVELSQAAWDRIAKLTNDSGQSAANFNFTGTSTAQLIIGLTATGKLGNGGFVYDGTTLASQAKDLAVTVVLSDGTQQTMNLTATDITLVEKDSANAGAYHYLLNSVGLARLQDLLGETVTIDQTEINQVSGTITITPADATVTGNNVSFVYDGQTRASDAKGIQATLKLGNTSRSVALTSSDIVVNNDGLNAGHYSYKLSDAGIAKLQQAAGSNYLVDTTDLAGTVTITPATATATGNDVSFIYDGQTKASGAKGIQATLKLGDTEQRVALSSADIVVNNDSVNAGQYSYKLSEIGIAKLQQAAGTNYQLSTTDLAGNITITPAVATADSNDVSFEYDGKTKASEVRGIQATVMLGKSGQVVALTSADVVVVNDGVDAGKYSYQLSDAGKAKLQAVTGNNYQLTADDLAKVTGTITITPATTTVDSNDVSFEYDGKTKASEAKGIQATVTLGETEKTVELTSADIVVENDGVDAGKYSYQLSDAGKAKLQAATGNNYQLTADDLAKVMGTITITPAAVTTDSNDVSFEYDGKTKASEAKGIQVTVKLGETEKTVDLTSADIVVANDDVNAGQYSYQLSDAGKAKLQAATGNNYQLTADGLAKVAGTITITPATTTADSNDVSFEYDGKTKASEAKGIQATIKLGEIEKTVDLSSADIIVANDGVIVGKYTYSLSDSGKSKLQAATGSNYQLTTEVLDKVSGSITITPAGAIATGKDAHFEYDGKTKASEAKGIQAILTIDGTEKTVDLTAADIVVADDGIDAGKYSYRLSDAGKSKLQTEAGSDHQLTADDLAEVTGTITITPAIATADSNDVSFEYNGKTKASEAEGIQATVMLGESGQVVALTSADVVVENDGVDAGKYSYQLSDAGKAKLQAATGNNYQLTADDLAKVTGTITITPATTTVDSNDVSFEYDGKTKASEARGVQAIVKLGESGKTVALTLGDIVVTNDGVDAGQYNYELSDAGKAKLQAATGNNYQLTAEELVKVTGTITITPAVTTADSNDVSFEYDGKTKASEAKGIHATVRLGETEKTVDLTSADIVVESDGVDAGKYSYQLSEAGKSKLQTAIGNNYQLTADDLAKVTGTITITPATTTVDGNDVSFEYDGKTKAGEAKGIQVTVKLGETEKTVDLTSADIVVANDDVNAGQYSYQLSDAGKAKLQAATGNNYQLTADDLAKVTGTITITPAVTTADSNDVSFEYDGKTKASEAKGIQVIVKLGETEKTVDLTSADIVVANDDVNAGQYSYQLSDAGKAKLIAATGNNYQLTADDLAKITGTITITPAVATADSNNVSFEYNGKTKASEAKGIQATVKLGENGKTVALTAADIVVINDRVNAGQYDYKLSAAGMTKLRQATGTNYQFKKEDLTKLGGTITITPATALADLNDVSFSYDGQTKASQAHDLTANIKLGTKVVSVHLNATDIVVTDDGVGVGQYQYRLDANGIAKLRQASGDNYQFDAKVLAGLTGTITIKPVTGAVTVNDTSFVYDGHTKASAAAGLQASLYLPQAEAKTTIQLTREDILVTNDGTAAGTYRYRLSQTGIAKLQKAVGKNYELDQDELAGLTGTITITPLTVNATVNHGQFQYNGVTRASQAGGLAITVQLPEKSQKIALTNTDIAVENDSVNVGTYTYHLTASGLAKLAVAIGPNYQVTDQTFSGTITITPAPISATLSGLQKKTYDGQPGTLNDDYYRLVLSDGTEIQLQAGDLIFVDGQAPVNPGSYAVTLSTSGLQRIKALLPNNLLKNVDTQQAVFEIVALPSPDPGTGTTPDSPGHHLPDTGTGTGITPGTPDHHLPNTGTGTQQSEISTHNGTKHRLPQTGDTQSQTLSLMGLLLATMSGLFGLAGRKRKAHR</sequence>
<feature type="compositionally biased region" description="Polar residues" evidence="5">
    <location>
        <begin position="2847"/>
        <end position="2861"/>
    </location>
</feature>
<dbReference type="Pfam" id="PF13306">
    <property type="entry name" value="LRR_5"/>
    <property type="match status" value="3"/>
</dbReference>
<dbReference type="RefSeq" id="WP_176817841.1">
    <property type="nucleotide sequence ID" value="NZ_JABXWP010000006.1"/>
</dbReference>
<dbReference type="InterPro" id="IPR032675">
    <property type="entry name" value="LRR_dom_sf"/>
</dbReference>
<dbReference type="InterPro" id="IPR022263">
    <property type="entry name" value="KxYKxGKxW"/>
</dbReference>
<keyword evidence="1" id="KW-0134">Cell wall</keyword>
<dbReference type="NCBIfam" id="TIGR01167">
    <property type="entry name" value="LPXTG_anchor"/>
    <property type="match status" value="1"/>
</dbReference>
<feature type="region of interest" description="Disordered" evidence="5">
    <location>
        <begin position="123"/>
        <end position="152"/>
    </location>
</feature>
<feature type="compositionally biased region" description="Low complexity" evidence="5">
    <location>
        <begin position="123"/>
        <end position="141"/>
    </location>
</feature>
<dbReference type="Gene3D" id="3.80.10.10">
    <property type="entry name" value="Ribonuclease Inhibitor"/>
    <property type="match status" value="4"/>
</dbReference>
<evidence type="ECO:0000259" key="7">
    <source>
        <dbReference type="PROSITE" id="PS50847"/>
    </source>
</evidence>
<feature type="compositionally biased region" description="Polar residues" evidence="5">
    <location>
        <begin position="56"/>
        <end position="68"/>
    </location>
</feature>
<feature type="region of interest" description="Disordered" evidence="5">
    <location>
        <begin position="51"/>
        <end position="93"/>
    </location>
</feature>
<dbReference type="InterPro" id="IPR019931">
    <property type="entry name" value="LPXTG_anchor"/>
</dbReference>
<keyword evidence="6" id="KW-1133">Transmembrane helix</keyword>
<evidence type="ECO:0000256" key="5">
    <source>
        <dbReference type="SAM" id="MobiDB-lite"/>
    </source>
</evidence>
<evidence type="ECO:0000313" key="9">
    <source>
        <dbReference type="Proteomes" id="UP000542889"/>
    </source>
</evidence>
<feature type="transmembrane region" description="Helical" evidence="6">
    <location>
        <begin position="2878"/>
        <end position="2896"/>
    </location>
</feature>
<reference evidence="8 9" key="1">
    <citation type="submission" date="2020-06" db="EMBL/GenBank/DDBJ databases">
        <title>Lactobacillus rhamnosus QC,genome.</title>
        <authorList>
            <person name="Yi H."/>
            <person name="Jin M."/>
        </authorList>
    </citation>
    <scope>NUCLEOTIDE SEQUENCE [LARGE SCALE GENOMIC DNA]</scope>
    <source>
        <strain evidence="8 9">QC</strain>
    </source>
</reference>
<keyword evidence="6" id="KW-0812">Transmembrane</keyword>
<feature type="domain" description="Gram-positive cocci surface proteins LPxTG" evidence="7">
    <location>
        <begin position="2867"/>
        <end position="2903"/>
    </location>
</feature>
<feature type="compositionally biased region" description="Low complexity" evidence="5">
    <location>
        <begin position="2829"/>
        <end position="2840"/>
    </location>
</feature>
<comment type="caution">
    <text evidence="8">The sequence shown here is derived from an EMBL/GenBank/DDBJ whole genome shotgun (WGS) entry which is preliminary data.</text>
</comment>
<keyword evidence="3" id="KW-0732">Signal</keyword>
<dbReference type="InterPro" id="IPR041277">
    <property type="entry name" value="MBG_Lactobacillales"/>
</dbReference>
<dbReference type="Gene3D" id="3.10.430.110">
    <property type="match status" value="19"/>
</dbReference>
<evidence type="ECO:0000313" key="8">
    <source>
        <dbReference type="EMBL" id="NVO87921.1"/>
    </source>
</evidence>
<dbReference type="PANTHER" id="PTHR45661">
    <property type="entry name" value="SURFACE ANTIGEN"/>
    <property type="match status" value="1"/>
</dbReference>
<evidence type="ECO:0000256" key="4">
    <source>
        <dbReference type="ARBA" id="ARBA00023088"/>
    </source>
</evidence>
<proteinExistence type="predicted"/>
<dbReference type="InterPro" id="IPR026906">
    <property type="entry name" value="LRR_5"/>
</dbReference>
<evidence type="ECO:0000256" key="3">
    <source>
        <dbReference type="ARBA" id="ARBA00022729"/>
    </source>
</evidence>
<dbReference type="Pfam" id="PF17883">
    <property type="entry name" value="MBG"/>
    <property type="match status" value="19"/>
</dbReference>